<protein>
    <recommendedName>
        <fullName evidence="2">Beta-ketoacyl-[acyl-carrier-protein] synthase III C-terminal domain-containing protein</fullName>
    </recommendedName>
</protein>
<dbReference type="PANTHER" id="PTHR43323:SF2">
    <property type="entry name" value="HYDROXYMETHYLGLUTARYL-COA SYNTHASE"/>
    <property type="match status" value="1"/>
</dbReference>
<dbReference type="NCBIfam" id="NF003274">
    <property type="entry name" value="PRK04262.1"/>
    <property type="match status" value="1"/>
</dbReference>
<feature type="domain" description="Beta-ketoacyl-[acyl-carrier-protein] synthase III C-terminal" evidence="2">
    <location>
        <begin position="225"/>
        <end position="302"/>
    </location>
</feature>
<evidence type="ECO:0000313" key="4">
    <source>
        <dbReference type="Proteomes" id="UP000050501"/>
    </source>
</evidence>
<sequence>MLKTNRSVGIVGYGAYVPQYRLPAAEVARVWAGGEEGLPIKEKAVPGMDEDVITMSIEASRNALKRAGISPEELRAVWIGSESHPYAVKPSGTVVAEAIGASPSIQSGDWEFACKAGTEAMVAAMGLVGSGMARYALAVGMDTAQGRPGDALEYTAGAGGAAYILGPGEESLAVIEASYSFVSDTPDFWRRAEAKYPEHGQRFTGEPAYFHHISSAGKALMQMMGTSAGDYQYAVFHQPNTKFPQRVAGMLGFSAEQIKPGLLVPVIGNTYAGAAMIGLTATLDVAQPGDRILMVSFGSGAGSDAFSILVTDALLERREKALRTADYIARRTEIDYATYVRLRGKLAMK</sequence>
<accession>A0A0P6XSP2</accession>
<reference evidence="3 4" key="1">
    <citation type="submission" date="2015-07" db="EMBL/GenBank/DDBJ databases">
        <title>Genome sequence of Levilinea saccharolytica DSM 16555.</title>
        <authorList>
            <person name="Hemp J."/>
            <person name="Ward L.M."/>
            <person name="Pace L.A."/>
            <person name="Fischer W.W."/>
        </authorList>
    </citation>
    <scope>NUCLEOTIDE SEQUENCE [LARGE SCALE GENOMIC DNA]</scope>
    <source>
        <strain evidence="3 4">KIBI-1</strain>
    </source>
</reference>
<keyword evidence="4" id="KW-1185">Reference proteome</keyword>
<dbReference type="AlphaFoldDB" id="A0A0P6XSP2"/>
<dbReference type="GO" id="GO:0004421">
    <property type="term" value="F:hydroxymethylglutaryl-CoA synthase activity"/>
    <property type="evidence" value="ECO:0007669"/>
    <property type="project" value="InterPro"/>
</dbReference>
<keyword evidence="1" id="KW-0808">Transferase</keyword>
<dbReference type="InterPro" id="IPR016039">
    <property type="entry name" value="Thiolase-like"/>
</dbReference>
<dbReference type="PATRIC" id="fig|229921.5.peg.170"/>
<evidence type="ECO:0000256" key="1">
    <source>
        <dbReference type="ARBA" id="ARBA00022679"/>
    </source>
</evidence>
<evidence type="ECO:0000313" key="3">
    <source>
        <dbReference type="EMBL" id="KPL75796.1"/>
    </source>
</evidence>
<dbReference type="InterPro" id="IPR013747">
    <property type="entry name" value="ACP_syn_III_C"/>
</dbReference>
<dbReference type="Pfam" id="PF08541">
    <property type="entry name" value="ACP_syn_III_C"/>
    <property type="match status" value="1"/>
</dbReference>
<dbReference type="SUPFAM" id="SSF53901">
    <property type="entry name" value="Thiolase-like"/>
    <property type="match status" value="2"/>
</dbReference>
<dbReference type="Proteomes" id="UP000050501">
    <property type="component" value="Unassembled WGS sequence"/>
</dbReference>
<dbReference type="EMBL" id="LGCM01000065">
    <property type="protein sequence ID" value="KPL75796.1"/>
    <property type="molecule type" value="Genomic_DNA"/>
</dbReference>
<dbReference type="HAMAP" id="MF_01409">
    <property type="entry name" value="HMG_CoA_synth_arch"/>
    <property type="match status" value="1"/>
</dbReference>
<dbReference type="GO" id="GO:0006084">
    <property type="term" value="P:acetyl-CoA metabolic process"/>
    <property type="evidence" value="ECO:0007669"/>
    <property type="project" value="TreeGrafter"/>
</dbReference>
<dbReference type="InterPro" id="IPR004656">
    <property type="entry name" value="HMG_CoA_Synthase"/>
</dbReference>
<dbReference type="STRING" id="229921.ADN01_17705"/>
<evidence type="ECO:0000259" key="2">
    <source>
        <dbReference type="Pfam" id="PF08541"/>
    </source>
</evidence>
<organism evidence="3 4">
    <name type="scientific">Levilinea saccharolytica</name>
    <dbReference type="NCBI Taxonomy" id="229921"/>
    <lineage>
        <taxon>Bacteria</taxon>
        <taxon>Bacillati</taxon>
        <taxon>Chloroflexota</taxon>
        <taxon>Anaerolineae</taxon>
        <taxon>Anaerolineales</taxon>
        <taxon>Anaerolineaceae</taxon>
        <taxon>Levilinea</taxon>
    </lineage>
</organism>
<dbReference type="NCBIfam" id="TIGR00748">
    <property type="entry name" value="HMG_CoA_syn_Arc"/>
    <property type="match status" value="1"/>
</dbReference>
<proteinExistence type="inferred from homology"/>
<comment type="caution">
    <text evidence="3">The sequence shown here is derived from an EMBL/GenBank/DDBJ whole genome shotgun (WGS) entry which is preliminary data.</text>
</comment>
<dbReference type="PANTHER" id="PTHR43323">
    <property type="entry name" value="3-HYDROXY-3-METHYLGLUTARYL COENZYME A SYNTHASE"/>
    <property type="match status" value="1"/>
</dbReference>
<dbReference type="Gene3D" id="3.40.47.10">
    <property type="match status" value="1"/>
</dbReference>
<dbReference type="CDD" id="cd00827">
    <property type="entry name" value="init_cond_enzymes"/>
    <property type="match status" value="1"/>
</dbReference>
<name>A0A0P6XSP2_9CHLR</name>
<gene>
    <name evidence="3" type="ORF">ADN01_17705</name>
</gene>